<sequence>MKVIIGTDIPPMPAPAPAPVVSSPSDSPSSPKSSHKNSAQTMAFAPIAVVVSGLDLVSDSWSYPDPPRFWEILWLVLSRGCAWGASFLGVVGVVARALKIPWQRVTSHETASASLLLSLSPGIGFWTVAARRKKMASQFFIPSANVTSGGGDAIYVATVPLKATAGPPQLIISMAYSLNIWNLQHFMVLIKPSSSIPQEVIVFDFQPVNPESAEAAVSIISGNSVPGVVMQRKLKNIPKQRCWMVGSSKGNNAMEMAIEFNSSWVTGLRVGFHDCRHYTNELLLNNLPEKYKLLSDSQEATAVSIHLKNG</sequence>
<evidence type="ECO:0000256" key="1">
    <source>
        <dbReference type="SAM" id="MobiDB-lite"/>
    </source>
</evidence>
<protein>
    <submittedName>
        <fullName evidence="2">Uncharacterized protein</fullName>
    </submittedName>
</protein>
<dbReference type="EMBL" id="JAGKQM010000013">
    <property type="protein sequence ID" value="KAH0891993.1"/>
    <property type="molecule type" value="Genomic_DNA"/>
</dbReference>
<evidence type="ECO:0000313" key="2">
    <source>
        <dbReference type="EMBL" id="KAH0891993.1"/>
    </source>
</evidence>
<gene>
    <name evidence="2" type="ORF">HID58_054422</name>
</gene>
<feature type="region of interest" description="Disordered" evidence="1">
    <location>
        <begin position="1"/>
        <end position="37"/>
    </location>
</feature>
<organism evidence="2 3">
    <name type="scientific">Brassica napus</name>
    <name type="common">Rape</name>
    <dbReference type="NCBI Taxonomy" id="3708"/>
    <lineage>
        <taxon>Eukaryota</taxon>
        <taxon>Viridiplantae</taxon>
        <taxon>Streptophyta</taxon>
        <taxon>Embryophyta</taxon>
        <taxon>Tracheophyta</taxon>
        <taxon>Spermatophyta</taxon>
        <taxon>Magnoliopsida</taxon>
        <taxon>eudicotyledons</taxon>
        <taxon>Gunneridae</taxon>
        <taxon>Pentapetalae</taxon>
        <taxon>rosids</taxon>
        <taxon>malvids</taxon>
        <taxon>Brassicales</taxon>
        <taxon>Brassicaceae</taxon>
        <taxon>Brassiceae</taxon>
        <taxon>Brassica</taxon>
    </lineage>
</organism>
<dbReference type="Proteomes" id="UP000824890">
    <property type="component" value="Unassembled WGS sequence"/>
</dbReference>
<reference evidence="2 3" key="1">
    <citation type="submission" date="2021-05" db="EMBL/GenBank/DDBJ databases">
        <title>Genome Assembly of Synthetic Allotetraploid Brassica napus Reveals Homoeologous Exchanges between Subgenomes.</title>
        <authorList>
            <person name="Davis J.T."/>
        </authorList>
    </citation>
    <scope>NUCLEOTIDE SEQUENCE [LARGE SCALE GENOMIC DNA]</scope>
    <source>
        <strain evidence="3">cv. Da-Ae</strain>
        <tissue evidence="2">Seedling</tissue>
    </source>
</reference>
<proteinExistence type="predicted"/>
<feature type="compositionally biased region" description="Low complexity" evidence="1">
    <location>
        <begin position="19"/>
        <end position="37"/>
    </location>
</feature>
<comment type="caution">
    <text evidence="2">The sequence shown here is derived from an EMBL/GenBank/DDBJ whole genome shotgun (WGS) entry which is preliminary data.</text>
</comment>
<dbReference type="PANTHER" id="PTHR36342:SF1">
    <property type="entry name" value="PTB DOMAIN ENGULFMENT ADAPTER"/>
    <property type="match status" value="1"/>
</dbReference>
<accession>A0ABQ8AHR1</accession>
<dbReference type="PANTHER" id="PTHR36342">
    <property type="entry name" value="PTB DOMAIN ENGULFMENT ADAPTER"/>
    <property type="match status" value="1"/>
</dbReference>
<evidence type="ECO:0000313" key="3">
    <source>
        <dbReference type="Proteomes" id="UP000824890"/>
    </source>
</evidence>
<name>A0ABQ8AHR1_BRANA</name>
<keyword evidence="3" id="KW-1185">Reference proteome</keyword>